<keyword evidence="9" id="KW-0282">Flagellum</keyword>
<evidence type="ECO:0000256" key="3">
    <source>
        <dbReference type="ARBA" id="ARBA00022491"/>
    </source>
</evidence>
<name>A0A0M0KGL2_ALKHA</name>
<reference evidence="9" key="1">
    <citation type="submission" date="2015-08" db="EMBL/GenBank/DDBJ databases">
        <title>Complete DNA Sequence of Pseudomonas syringae pv. actinidiae, the Causal Agent of Kiwifruit Canker Disease.</title>
        <authorList>
            <person name="Rikkerink E.H.A."/>
            <person name="Fineran P.C."/>
        </authorList>
    </citation>
    <scope>NUCLEOTIDE SEQUENCE</scope>
    <source>
        <strain evidence="9">DSM 13666</strain>
    </source>
</reference>
<dbReference type="AlphaFoldDB" id="A0A0M0KGL2"/>
<dbReference type="SUPFAM" id="SSF101498">
    <property type="entry name" value="Anti-sigma factor FlgM"/>
    <property type="match status" value="1"/>
</dbReference>
<dbReference type="InterPro" id="IPR035890">
    <property type="entry name" value="Anti-sigma-28_factor_FlgM_sf"/>
</dbReference>
<dbReference type="GO" id="GO:0044781">
    <property type="term" value="P:bacterial-type flagellum organization"/>
    <property type="evidence" value="ECO:0007669"/>
    <property type="project" value="UniProtKB-KW"/>
</dbReference>
<dbReference type="RefSeq" id="WP_010899751.1">
    <property type="nucleotide sequence ID" value="NZ_CP040441.1"/>
</dbReference>
<keyword evidence="5" id="KW-0805">Transcription regulation</keyword>
<evidence type="ECO:0000256" key="4">
    <source>
        <dbReference type="ARBA" id="ARBA00022795"/>
    </source>
</evidence>
<protein>
    <recommendedName>
        <fullName evidence="2">Negative regulator of flagellin synthesis</fullName>
    </recommendedName>
</protein>
<dbReference type="Pfam" id="PF04316">
    <property type="entry name" value="FlgM"/>
    <property type="match status" value="1"/>
</dbReference>
<dbReference type="GeneID" id="87599152"/>
<feature type="domain" description="Anti-sigma-28 factor FlgM C-terminal" evidence="8">
    <location>
        <begin position="32"/>
        <end position="81"/>
    </location>
</feature>
<organism evidence="9">
    <name type="scientific">Halalkalibacterium halodurans</name>
    <name type="common">Bacillus halodurans</name>
    <dbReference type="NCBI Taxonomy" id="86665"/>
    <lineage>
        <taxon>Bacteria</taxon>
        <taxon>Bacillati</taxon>
        <taxon>Bacillota</taxon>
        <taxon>Bacilli</taxon>
        <taxon>Bacillales</taxon>
        <taxon>Bacillaceae</taxon>
        <taxon>Halalkalibacterium (ex Joshi et al. 2022)</taxon>
    </lineage>
</organism>
<evidence type="ECO:0000256" key="7">
    <source>
        <dbReference type="SAM" id="MobiDB-lite"/>
    </source>
</evidence>
<feature type="compositionally biased region" description="Basic and acidic residues" evidence="7">
    <location>
        <begin position="20"/>
        <end position="42"/>
    </location>
</feature>
<dbReference type="GO" id="GO:0045892">
    <property type="term" value="P:negative regulation of DNA-templated transcription"/>
    <property type="evidence" value="ECO:0007669"/>
    <property type="project" value="InterPro"/>
</dbReference>
<keyword evidence="6" id="KW-0804">Transcription</keyword>
<keyword evidence="3" id="KW-0678">Repressor</keyword>
<dbReference type="EMBL" id="LILD01000001">
    <property type="protein sequence ID" value="KOO37737.1"/>
    <property type="molecule type" value="Genomic_DNA"/>
</dbReference>
<evidence type="ECO:0000256" key="6">
    <source>
        <dbReference type="ARBA" id="ARBA00023163"/>
    </source>
</evidence>
<evidence type="ECO:0000256" key="5">
    <source>
        <dbReference type="ARBA" id="ARBA00023015"/>
    </source>
</evidence>
<evidence type="ECO:0000256" key="2">
    <source>
        <dbReference type="ARBA" id="ARBA00017823"/>
    </source>
</evidence>
<evidence type="ECO:0000256" key="1">
    <source>
        <dbReference type="ARBA" id="ARBA00005322"/>
    </source>
</evidence>
<accession>A0A0M0KGL2</accession>
<dbReference type="OMA" id="INQFGTQ"/>
<dbReference type="Gene3D" id="6.10.140.30">
    <property type="entry name" value="Anti-sigma-28 factor FlgM"/>
    <property type="match status" value="1"/>
</dbReference>
<evidence type="ECO:0000259" key="8">
    <source>
        <dbReference type="Pfam" id="PF04316"/>
    </source>
</evidence>
<keyword evidence="9" id="KW-0969">Cilium</keyword>
<dbReference type="InterPro" id="IPR007412">
    <property type="entry name" value="FlgM"/>
</dbReference>
<dbReference type="PATRIC" id="fig|136160.3.peg.590"/>
<feature type="region of interest" description="Disordered" evidence="7">
    <location>
        <begin position="20"/>
        <end position="50"/>
    </location>
</feature>
<comment type="similarity">
    <text evidence="1">Belongs to the FlgM family.</text>
</comment>
<dbReference type="InterPro" id="IPR031316">
    <property type="entry name" value="FlgM_C"/>
</dbReference>
<dbReference type="NCBIfam" id="TIGR03824">
    <property type="entry name" value="FlgM_jcvi"/>
    <property type="match status" value="1"/>
</dbReference>
<comment type="caution">
    <text evidence="9">The sequence shown here is derived from an EMBL/GenBank/DDBJ whole genome shotgun (WGS) entry which is preliminary data.</text>
</comment>
<accession>A0A4Y7WX02</accession>
<evidence type="ECO:0000313" key="9">
    <source>
        <dbReference type="EMBL" id="KOO37737.1"/>
    </source>
</evidence>
<sequence length="86" mass="10146">MKVNPYTAISQQLYRQQVEKAETVKGKPQKRDQLEISKEAQEMQKGSPIEVEREKKIEEIKQKIEKGEYSVDSRAVADKLYDFWNK</sequence>
<keyword evidence="4" id="KW-1005">Bacterial flagellum biogenesis</keyword>
<gene>
    <name evidence="9" type="ORF">AMD02_01925</name>
</gene>
<proteinExistence type="inferred from homology"/>
<keyword evidence="9" id="KW-0966">Cell projection</keyword>